<feature type="transmembrane region" description="Helical" evidence="1">
    <location>
        <begin position="323"/>
        <end position="341"/>
    </location>
</feature>
<gene>
    <name evidence="2" type="ORF">DFP95_104309</name>
</gene>
<feature type="transmembrane region" description="Helical" evidence="1">
    <location>
        <begin position="196"/>
        <end position="217"/>
    </location>
</feature>
<reference evidence="2 3" key="1">
    <citation type="submission" date="2018-07" db="EMBL/GenBank/DDBJ databases">
        <title>Genomic Encyclopedia of Type Strains, Phase III (KMG-III): the genomes of soil and plant-associated and newly described type strains.</title>
        <authorList>
            <person name="Whitman W."/>
        </authorList>
    </citation>
    <scope>NUCLEOTIDE SEQUENCE [LARGE SCALE GENOMIC DNA]</scope>
    <source>
        <strain evidence="2 3">CECT 8236</strain>
    </source>
</reference>
<name>A0A3D9ING2_9BACL</name>
<dbReference type="OrthoDB" id="2717873at2"/>
<proteinExistence type="predicted"/>
<organism evidence="2 3">
    <name type="scientific">Cohnella lupini</name>
    <dbReference type="NCBI Taxonomy" id="1294267"/>
    <lineage>
        <taxon>Bacteria</taxon>
        <taxon>Bacillati</taxon>
        <taxon>Bacillota</taxon>
        <taxon>Bacilli</taxon>
        <taxon>Bacillales</taxon>
        <taxon>Paenibacillaceae</taxon>
        <taxon>Cohnella</taxon>
    </lineage>
</organism>
<accession>A0A3D9ING2</accession>
<dbReference type="AlphaFoldDB" id="A0A3D9ING2"/>
<evidence type="ECO:0000256" key="1">
    <source>
        <dbReference type="SAM" id="Phobius"/>
    </source>
</evidence>
<keyword evidence="1" id="KW-0812">Transmembrane</keyword>
<feature type="transmembrane region" description="Helical" evidence="1">
    <location>
        <begin position="22"/>
        <end position="43"/>
    </location>
</feature>
<feature type="transmembrane region" description="Helical" evidence="1">
    <location>
        <begin position="138"/>
        <end position="158"/>
    </location>
</feature>
<evidence type="ECO:0000313" key="3">
    <source>
        <dbReference type="Proteomes" id="UP000256869"/>
    </source>
</evidence>
<keyword evidence="1" id="KW-1133">Transmembrane helix</keyword>
<evidence type="ECO:0000313" key="2">
    <source>
        <dbReference type="EMBL" id="RED63314.1"/>
    </source>
</evidence>
<feature type="transmembrane region" description="Helical" evidence="1">
    <location>
        <begin position="100"/>
        <end position="118"/>
    </location>
</feature>
<sequence>MHSTAKHQISIRSIRLSHWPQWIGYAAAVWSLLYGLLGVYWTLGGEGFPFGHGHDPNPEYSALGYVRIETAAPVIAIMGLLGAVVCLMMTLTRRRHAGSLRLALSAYAWLLAILLLLVVPDYRTLGSVAYVFVLKFSIINWSILNQFLCIIGGFLWVLTAIAYQRRVHFACENCGRTEKGVAGWTEPAAAAKWGRWVTLIAVFIPMVYTITRIAWAFDIPLLVSSEFLHSMNDEFPGIWWFGAALGLIEIGGSVLTYGLIRPWGEVFPRWTLGLSGKKVPPALAIIPASIMSVLTIEAGLMIWRGFLSGAFDPGNIGTFAPSLLWPLWGLALGAATLAYYYRRRGRCMHCGQGE</sequence>
<feature type="transmembrane region" description="Helical" evidence="1">
    <location>
        <begin position="237"/>
        <end position="260"/>
    </location>
</feature>
<keyword evidence="3" id="KW-1185">Reference proteome</keyword>
<dbReference type="Proteomes" id="UP000256869">
    <property type="component" value="Unassembled WGS sequence"/>
</dbReference>
<keyword evidence="1" id="KW-0472">Membrane</keyword>
<dbReference type="EMBL" id="QRDY01000004">
    <property type="protein sequence ID" value="RED63314.1"/>
    <property type="molecule type" value="Genomic_DNA"/>
</dbReference>
<feature type="transmembrane region" description="Helical" evidence="1">
    <location>
        <begin position="63"/>
        <end position="88"/>
    </location>
</feature>
<dbReference type="RefSeq" id="WP_115992590.1">
    <property type="nucleotide sequence ID" value="NZ_QRDY01000004.1"/>
</dbReference>
<protein>
    <submittedName>
        <fullName evidence="2">Uncharacterized protein</fullName>
    </submittedName>
</protein>
<comment type="caution">
    <text evidence="2">The sequence shown here is derived from an EMBL/GenBank/DDBJ whole genome shotgun (WGS) entry which is preliminary data.</text>
</comment>
<feature type="transmembrane region" description="Helical" evidence="1">
    <location>
        <begin position="281"/>
        <end position="303"/>
    </location>
</feature>